<evidence type="ECO:0008006" key="3">
    <source>
        <dbReference type="Google" id="ProtNLM"/>
    </source>
</evidence>
<dbReference type="AlphaFoldDB" id="A0A833SWG0"/>
<protein>
    <recommendedName>
        <fullName evidence="3">Ankyrin repeat protein</fullName>
    </recommendedName>
</protein>
<evidence type="ECO:0000313" key="1">
    <source>
        <dbReference type="EMBL" id="KAF4033059.1"/>
    </source>
</evidence>
<organism evidence="1 2">
    <name type="scientific">Phytophthora infestans</name>
    <name type="common">Potato late blight agent</name>
    <name type="synonym">Botrytis infestans</name>
    <dbReference type="NCBI Taxonomy" id="4787"/>
    <lineage>
        <taxon>Eukaryota</taxon>
        <taxon>Sar</taxon>
        <taxon>Stramenopiles</taxon>
        <taxon>Oomycota</taxon>
        <taxon>Peronosporomycetes</taxon>
        <taxon>Peronosporales</taxon>
        <taxon>Peronosporaceae</taxon>
        <taxon>Phytophthora</taxon>
    </lineage>
</organism>
<dbReference type="SUPFAM" id="SSF48403">
    <property type="entry name" value="Ankyrin repeat"/>
    <property type="match status" value="1"/>
</dbReference>
<dbReference type="Gene3D" id="1.25.40.20">
    <property type="entry name" value="Ankyrin repeat-containing domain"/>
    <property type="match status" value="1"/>
</dbReference>
<comment type="caution">
    <text evidence="1">The sequence shown here is derived from an EMBL/GenBank/DDBJ whole genome shotgun (WGS) entry which is preliminary data.</text>
</comment>
<dbReference type="EMBL" id="WSZM01000435">
    <property type="protein sequence ID" value="KAF4033059.1"/>
    <property type="molecule type" value="Genomic_DNA"/>
</dbReference>
<gene>
    <name evidence="1" type="ORF">GN244_ATG14942</name>
</gene>
<sequence length="187" mass="20923">MTTSNGMHTKLIRHRWDLHALNALAKRDHTELIRVFTELKDLPVSAVDTQVKTLAFGAPMQFHTFGFFDKTSCASSSTSMALFDRVVDGDTMLLVALRHYDPQCATALIKQGASLTLSNSCNENPLQVIFDAMAILRLHPVGDTQEVSQAESRLLYLRAEYEELFSTLHKELAAFHDKQKAEAEGEL</sequence>
<reference evidence="1" key="1">
    <citation type="submission" date="2020-04" db="EMBL/GenBank/DDBJ databases">
        <title>Hybrid Assembly of Korean Phytophthora infestans isolates.</title>
        <authorList>
            <person name="Prokchorchik M."/>
            <person name="Lee Y."/>
            <person name="Seo J."/>
            <person name="Cho J.-H."/>
            <person name="Park Y.-E."/>
            <person name="Jang D.-C."/>
            <person name="Im J.-S."/>
            <person name="Choi J.-G."/>
            <person name="Park H.-J."/>
            <person name="Lee G.-B."/>
            <person name="Lee Y.-G."/>
            <person name="Hong S.-Y."/>
            <person name="Cho K."/>
            <person name="Sohn K.H."/>
        </authorList>
    </citation>
    <scope>NUCLEOTIDE SEQUENCE</scope>
    <source>
        <strain evidence="1">KR_1_A1</strain>
    </source>
</reference>
<name>A0A833SWG0_PHYIN</name>
<proteinExistence type="predicted"/>
<dbReference type="InterPro" id="IPR036770">
    <property type="entry name" value="Ankyrin_rpt-contain_sf"/>
</dbReference>
<accession>A0A833SWG0</accession>
<dbReference type="Proteomes" id="UP000602510">
    <property type="component" value="Unassembled WGS sequence"/>
</dbReference>
<evidence type="ECO:0000313" key="2">
    <source>
        <dbReference type="Proteomes" id="UP000602510"/>
    </source>
</evidence>
<keyword evidence="2" id="KW-1185">Reference proteome</keyword>